<evidence type="ECO:0000256" key="2">
    <source>
        <dbReference type="SAM" id="MobiDB-lite"/>
    </source>
</evidence>
<gene>
    <name evidence="3" type="ORF">ACFQZ6_00725</name>
</gene>
<evidence type="ECO:0008006" key="5">
    <source>
        <dbReference type="Google" id="ProtNLM"/>
    </source>
</evidence>
<sequence>MSDSTTANSDLASQYAAQVTGDLERNIKEQERISAEIAALQEQLLGLQQDHAVLVNMQQALGIPRTAAEPTSAQPAPAEAAPAEAAPTEATEATPAVPAPRRRKSAASGKGKARTAKASGASKRRAKAAAAPAEVTEQAKQPTLIDLVRDHLTQQTEPRSAAEVTAALREAQPERKLKTTVVRGTLETLVAKSQAQRSTQGRSVFYTAVTEDEAATPAAEETGTDG</sequence>
<dbReference type="InterPro" id="IPR036388">
    <property type="entry name" value="WH-like_DNA-bd_sf"/>
</dbReference>
<feature type="coiled-coil region" evidence="1">
    <location>
        <begin position="23"/>
        <end position="50"/>
    </location>
</feature>
<dbReference type="EMBL" id="JBHTEB010000001">
    <property type="protein sequence ID" value="MFD0312778.1"/>
    <property type="molecule type" value="Genomic_DNA"/>
</dbReference>
<protein>
    <recommendedName>
        <fullName evidence="5">Regulatory protein</fullName>
    </recommendedName>
</protein>
<feature type="region of interest" description="Disordered" evidence="2">
    <location>
        <begin position="65"/>
        <end position="138"/>
    </location>
</feature>
<keyword evidence="4" id="KW-1185">Reference proteome</keyword>
<proteinExistence type="predicted"/>
<evidence type="ECO:0000313" key="4">
    <source>
        <dbReference type="Proteomes" id="UP001597023"/>
    </source>
</evidence>
<organism evidence="3 4">
    <name type="scientific">Streptomyces flavalbus</name>
    <dbReference type="NCBI Taxonomy" id="2665155"/>
    <lineage>
        <taxon>Bacteria</taxon>
        <taxon>Bacillati</taxon>
        <taxon>Actinomycetota</taxon>
        <taxon>Actinomycetes</taxon>
        <taxon>Kitasatosporales</taxon>
        <taxon>Streptomycetaceae</taxon>
        <taxon>Streptomyces</taxon>
    </lineage>
</organism>
<evidence type="ECO:0000313" key="3">
    <source>
        <dbReference type="EMBL" id="MFD0312778.1"/>
    </source>
</evidence>
<keyword evidence="1" id="KW-0175">Coiled coil</keyword>
<accession>A0ABW2VZT9</accession>
<evidence type="ECO:0000256" key="1">
    <source>
        <dbReference type="SAM" id="Coils"/>
    </source>
</evidence>
<dbReference type="Proteomes" id="UP001597023">
    <property type="component" value="Unassembled WGS sequence"/>
</dbReference>
<reference evidence="4" key="1">
    <citation type="journal article" date="2019" name="Int. J. Syst. Evol. Microbiol.">
        <title>The Global Catalogue of Microorganisms (GCM) 10K type strain sequencing project: providing services to taxonomists for standard genome sequencing and annotation.</title>
        <authorList>
            <consortium name="The Broad Institute Genomics Platform"/>
            <consortium name="The Broad Institute Genome Sequencing Center for Infectious Disease"/>
            <person name="Wu L."/>
            <person name="Ma J."/>
        </authorList>
    </citation>
    <scope>NUCLEOTIDE SEQUENCE [LARGE SCALE GENOMIC DNA]</scope>
    <source>
        <strain evidence="4">CGMCC 4.7400</strain>
    </source>
</reference>
<feature type="compositionally biased region" description="Basic residues" evidence="2">
    <location>
        <begin position="100"/>
        <end position="115"/>
    </location>
</feature>
<dbReference type="Gene3D" id="1.10.10.10">
    <property type="entry name" value="Winged helix-like DNA-binding domain superfamily/Winged helix DNA-binding domain"/>
    <property type="match status" value="1"/>
</dbReference>
<dbReference type="RefSeq" id="WP_381604362.1">
    <property type="nucleotide sequence ID" value="NZ_JBHTEB010000001.1"/>
</dbReference>
<feature type="compositionally biased region" description="Low complexity" evidence="2">
    <location>
        <begin position="66"/>
        <end position="96"/>
    </location>
</feature>
<comment type="caution">
    <text evidence="3">The sequence shown here is derived from an EMBL/GenBank/DDBJ whole genome shotgun (WGS) entry which is preliminary data.</text>
</comment>
<name>A0ABW2VZT9_9ACTN</name>